<keyword evidence="3" id="KW-1185">Reference proteome</keyword>
<feature type="transmembrane region" description="Helical" evidence="1">
    <location>
        <begin position="247"/>
        <end position="267"/>
    </location>
</feature>
<accession>A0A2H3BNF7</accession>
<gene>
    <name evidence="2" type="ORF">ARMSODRAFT_1020583</name>
</gene>
<dbReference type="Proteomes" id="UP000218334">
    <property type="component" value="Unassembled WGS sequence"/>
</dbReference>
<keyword evidence="1" id="KW-0812">Transmembrane</keyword>
<evidence type="ECO:0000313" key="2">
    <source>
        <dbReference type="EMBL" id="PBK67578.1"/>
    </source>
</evidence>
<evidence type="ECO:0000313" key="3">
    <source>
        <dbReference type="Proteomes" id="UP000218334"/>
    </source>
</evidence>
<keyword evidence="1" id="KW-0472">Membrane</keyword>
<organism evidence="2 3">
    <name type="scientific">Armillaria solidipes</name>
    <dbReference type="NCBI Taxonomy" id="1076256"/>
    <lineage>
        <taxon>Eukaryota</taxon>
        <taxon>Fungi</taxon>
        <taxon>Dikarya</taxon>
        <taxon>Basidiomycota</taxon>
        <taxon>Agaricomycotina</taxon>
        <taxon>Agaricomycetes</taxon>
        <taxon>Agaricomycetidae</taxon>
        <taxon>Agaricales</taxon>
        <taxon>Marasmiineae</taxon>
        <taxon>Physalacriaceae</taxon>
        <taxon>Armillaria</taxon>
    </lineage>
</organism>
<feature type="transmembrane region" description="Helical" evidence="1">
    <location>
        <begin position="217"/>
        <end position="241"/>
    </location>
</feature>
<dbReference type="AlphaFoldDB" id="A0A2H3BNF7"/>
<feature type="transmembrane region" description="Helical" evidence="1">
    <location>
        <begin position="173"/>
        <end position="196"/>
    </location>
</feature>
<dbReference type="EMBL" id="KZ293436">
    <property type="protein sequence ID" value="PBK67578.1"/>
    <property type="molecule type" value="Genomic_DNA"/>
</dbReference>
<feature type="transmembrane region" description="Helical" evidence="1">
    <location>
        <begin position="31"/>
        <end position="51"/>
    </location>
</feature>
<dbReference type="STRING" id="1076256.A0A2H3BNF7"/>
<proteinExistence type="predicted"/>
<feature type="transmembrane region" description="Helical" evidence="1">
    <location>
        <begin position="142"/>
        <end position="161"/>
    </location>
</feature>
<feature type="transmembrane region" description="Helical" evidence="1">
    <location>
        <begin position="63"/>
        <end position="84"/>
    </location>
</feature>
<feature type="transmembrane region" description="Helical" evidence="1">
    <location>
        <begin position="110"/>
        <end position="135"/>
    </location>
</feature>
<sequence>MATQTDIPSDLTDDDKASIFQYLDAELNSTILFALLHGIYTGILAVTLWNIFINKYWSIRRTVVFVIILLHALITIDFAVNWSYARSPFIENGQSFWTVYLKFSNGPGQAIFWEGGITATIGTILSDIYIIWCCWMVWGRRWVIVLLPILSQICAIASKIIKEYRDYFNTPEGIFPMLYISFVLVTTLWCTLLIIYRILTVAGIKRGADSRLRVYRHFIEVLVESSALYSISLIVFLALAIRGDFGAYYLDVIAAIAKGVAPTLLIGRAAAGHTRPKEDCDESAVSTLRFRTPSELCATSFQETVTTMHSAVLEIDIEAQPERLVVFVEKTQWCS</sequence>
<protein>
    <submittedName>
        <fullName evidence="2">Uncharacterized protein</fullName>
    </submittedName>
</protein>
<evidence type="ECO:0000256" key="1">
    <source>
        <dbReference type="SAM" id="Phobius"/>
    </source>
</evidence>
<reference evidence="3" key="1">
    <citation type="journal article" date="2017" name="Nat. Ecol. Evol.">
        <title>Genome expansion and lineage-specific genetic innovations in the forest pathogenic fungi Armillaria.</title>
        <authorList>
            <person name="Sipos G."/>
            <person name="Prasanna A.N."/>
            <person name="Walter M.C."/>
            <person name="O'Connor E."/>
            <person name="Balint B."/>
            <person name="Krizsan K."/>
            <person name="Kiss B."/>
            <person name="Hess J."/>
            <person name="Varga T."/>
            <person name="Slot J."/>
            <person name="Riley R."/>
            <person name="Boka B."/>
            <person name="Rigling D."/>
            <person name="Barry K."/>
            <person name="Lee J."/>
            <person name="Mihaltcheva S."/>
            <person name="LaButti K."/>
            <person name="Lipzen A."/>
            <person name="Waldron R."/>
            <person name="Moloney N.M."/>
            <person name="Sperisen C."/>
            <person name="Kredics L."/>
            <person name="Vagvoelgyi C."/>
            <person name="Patrignani A."/>
            <person name="Fitzpatrick D."/>
            <person name="Nagy I."/>
            <person name="Doyle S."/>
            <person name="Anderson J.B."/>
            <person name="Grigoriev I.V."/>
            <person name="Gueldener U."/>
            <person name="Muensterkoetter M."/>
            <person name="Nagy L.G."/>
        </authorList>
    </citation>
    <scope>NUCLEOTIDE SEQUENCE [LARGE SCALE GENOMIC DNA]</scope>
    <source>
        <strain evidence="3">28-4</strain>
    </source>
</reference>
<keyword evidence="1" id="KW-1133">Transmembrane helix</keyword>
<name>A0A2H3BNF7_9AGAR</name>